<organism evidence="2 3">
    <name type="scientific">Diploscapter pachys</name>
    <dbReference type="NCBI Taxonomy" id="2018661"/>
    <lineage>
        <taxon>Eukaryota</taxon>
        <taxon>Metazoa</taxon>
        <taxon>Ecdysozoa</taxon>
        <taxon>Nematoda</taxon>
        <taxon>Chromadorea</taxon>
        <taxon>Rhabditida</taxon>
        <taxon>Rhabditina</taxon>
        <taxon>Rhabditomorpha</taxon>
        <taxon>Rhabditoidea</taxon>
        <taxon>Rhabditidae</taxon>
        <taxon>Diploscapter</taxon>
    </lineage>
</organism>
<proteinExistence type="predicted"/>
<feature type="domain" description="BioF2-like acetyltransferase" evidence="1">
    <location>
        <begin position="172"/>
        <end position="314"/>
    </location>
</feature>
<dbReference type="Pfam" id="PF13480">
    <property type="entry name" value="Acetyltransf_6"/>
    <property type="match status" value="1"/>
</dbReference>
<dbReference type="AlphaFoldDB" id="A0A2A2M3U5"/>
<dbReference type="SUPFAM" id="SSF55729">
    <property type="entry name" value="Acyl-CoA N-acyltransferases (Nat)"/>
    <property type="match status" value="1"/>
</dbReference>
<evidence type="ECO:0000313" key="3">
    <source>
        <dbReference type="Proteomes" id="UP000218231"/>
    </source>
</evidence>
<accession>A0A2A2M3U5</accession>
<evidence type="ECO:0000313" key="2">
    <source>
        <dbReference type="EMBL" id="PAV92887.1"/>
    </source>
</evidence>
<sequence length="370" mass="39868">MAEAHQAVTIVSHGFELANRAGTHANAVHVRRFDALCRRLAERAAELPTRHFADRPVLALDADDRPLGPALWRRRARQAEQAWSNWVGARTLATVRRDLVRVALALDDVLAGALPTLPPAQGDGYLVTSLPAALADTLPASGRIVRVRQRYTRYYTDLSIGHAAWLASLSGSARATLRRKAKKVAAAGMAVRAYRDAADFDAFHPIARGISARTYQERLLDSGLPAAPEAVARLRALAAADGLRAWLLLIGGAPAAYLCCTAEGHALRYDYVGHDPAFGDLSPGTVLQAAAFEDLFHDRFARFDFTEGEGQHKRLFATGGVECVDLLVLTPTLANRATLAALAGFDGAVAVAKRAMGHPRLRALAKAVRR</sequence>
<dbReference type="Proteomes" id="UP000218231">
    <property type="component" value="Unassembled WGS sequence"/>
</dbReference>
<evidence type="ECO:0000259" key="1">
    <source>
        <dbReference type="Pfam" id="PF13480"/>
    </source>
</evidence>
<comment type="caution">
    <text evidence="2">The sequence shown here is derived from an EMBL/GenBank/DDBJ whole genome shotgun (WGS) entry which is preliminary data.</text>
</comment>
<name>A0A2A2M3U5_9BILA</name>
<gene>
    <name evidence="2" type="ORF">WR25_00511</name>
</gene>
<protein>
    <recommendedName>
        <fullName evidence="1">BioF2-like acetyltransferase domain-containing protein</fullName>
    </recommendedName>
</protein>
<dbReference type="Gene3D" id="3.40.630.30">
    <property type="match status" value="1"/>
</dbReference>
<dbReference type="EMBL" id="LIAE01005919">
    <property type="protein sequence ID" value="PAV92887.1"/>
    <property type="molecule type" value="Genomic_DNA"/>
</dbReference>
<dbReference type="InterPro" id="IPR038740">
    <property type="entry name" value="BioF2-like_GNAT_dom"/>
</dbReference>
<reference evidence="2 3" key="1">
    <citation type="journal article" date="2017" name="Curr. Biol.">
        <title>Genome architecture and evolution of a unichromosomal asexual nematode.</title>
        <authorList>
            <person name="Fradin H."/>
            <person name="Zegar C."/>
            <person name="Gutwein M."/>
            <person name="Lucas J."/>
            <person name="Kovtun M."/>
            <person name="Corcoran D."/>
            <person name="Baugh L.R."/>
            <person name="Kiontke K."/>
            <person name="Gunsalus K."/>
            <person name="Fitch D.H."/>
            <person name="Piano F."/>
        </authorList>
    </citation>
    <scope>NUCLEOTIDE SEQUENCE [LARGE SCALE GENOMIC DNA]</scope>
    <source>
        <strain evidence="2">PF1309</strain>
    </source>
</reference>
<dbReference type="InterPro" id="IPR016181">
    <property type="entry name" value="Acyl_CoA_acyltransferase"/>
</dbReference>
<keyword evidence="3" id="KW-1185">Reference proteome</keyword>